<dbReference type="AlphaFoldDB" id="A0AAE3FLP1"/>
<proteinExistence type="predicted"/>
<comment type="caution">
    <text evidence="2">The sequence shown here is derived from an EMBL/GenBank/DDBJ whole genome shotgun (WGS) entry which is preliminary data.</text>
</comment>
<name>A0AAE3FLP1_9CREN</name>
<dbReference type="SUPFAM" id="SSF52540">
    <property type="entry name" value="P-loop containing nucleoside triphosphate hydrolases"/>
    <property type="match status" value="1"/>
</dbReference>
<protein>
    <submittedName>
        <fullName evidence="2">ParA family protein</fullName>
    </submittedName>
</protein>
<dbReference type="InterPro" id="IPR025669">
    <property type="entry name" value="AAA_dom"/>
</dbReference>
<dbReference type="PANTHER" id="PTHR13696:SF99">
    <property type="entry name" value="COBYRINIC ACID AC-DIAMIDE SYNTHASE"/>
    <property type="match status" value="1"/>
</dbReference>
<dbReference type="EMBL" id="JZWS02000010">
    <property type="protein sequence ID" value="MCL7344507.1"/>
    <property type="molecule type" value="Genomic_DNA"/>
</dbReference>
<evidence type="ECO:0000259" key="1">
    <source>
        <dbReference type="Pfam" id="PF13614"/>
    </source>
</evidence>
<organism evidence="2">
    <name type="scientific">Candidatus Aramenus sulfurataquae</name>
    <dbReference type="NCBI Taxonomy" id="1326980"/>
    <lineage>
        <taxon>Archaea</taxon>
        <taxon>Thermoproteota</taxon>
        <taxon>Thermoprotei</taxon>
        <taxon>Sulfolobales</taxon>
        <taxon>Sulfolobaceae</taxon>
        <taxon>Candidatus Aramenus</taxon>
    </lineage>
</organism>
<sequence length="302" mass="35177">MSFYNHKGGVGKTTTALLTAYGLLNLNKRVLLMDLDVQHNLTLSLVDFKTLENEDELVTSFDLAKDYYKDPSPIPIEVIKLDGSKGYIHIIPSLEKDIVKLIRGELPLTDPFALKHVVEKLKDRYDYILLDLPPVFLASSQWGLFISDFMIVPINATDYSQYSSYILVKDILPRIIPNKKVKVLGFLINNVNVRNPEKLIKDVKDDLNDYMKNALTMYPQLIEYFYPDIVFNTYIPQDAELRELIRFNDKYPRIYETIRKSTYGPTTKVREIVKERLPVEIEQRIHTFLEKEKREQLEAVKI</sequence>
<dbReference type="Pfam" id="PF13614">
    <property type="entry name" value="AAA_31"/>
    <property type="match status" value="1"/>
</dbReference>
<dbReference type="InterPro" id="IPR050678">
    <property type="entry name" value="DNA_Partitioning_ATPase"/>
</dbReference>
<accession>A0AAE3FLP1</accession>
<gene>
    <name evidence="2" type="ORF">TQ35_008045</name>
</gene>
<evidence type="ECO:0000313" key="2">
    <source>
        <dbReference type="EMBL" id="MCL7344507.1"/>
    </source>
</evidence>
<dbReference type="Gene3D" id="3.40.50.300">
    <property type="entry name" value="P-loop containing nucleotide triphosphate hydrolases"/>
    <property type="match status" value="1"/>
</dbReference>
<dbReference type="PANTHER" id="PTHR13696">
    <property type="entry name" value="P-LOOP CONTAINING NUCLEOSIDE TRIPHOSPHATE HYDROLASE"/>
    <property type="match status" value="1"/>
</dbReference>
<dbReference type="CDD" id="cd02042">
    <property type="entry name" value="ParAB_family"/>
    <property type="match status" value="1"/>
</dbReference>
<dbReference type="InterPro" id="IPR027417">
    <property type="entry name" value="P-loop_NTPase"/>
</dbReference>
<reference evidence="2" key="1">
    <citation type="submission" date="2022-05" db="EMBL/GenBank/DDBJ databases">
        <title>Metagenome Sequencing of an Archaeal-Dominated Microbial Community from a Hot Spring at the Los Azufres Geothermal Field, Mexico.</title>
        <authorList>
            <person name="Marin-Paredes R."/>
            <person name="Martinez-Romero E."/>
            <person name="Servin-Garciduenas L.E."/>
        </authorList>
    </citation>
    <scope>NUCLEOTIDE SEQUENCE</scope>
    <source>
        <strain evidence="2">AZ1-454</strain>
    </source>
</reference>
<feature type="domain" description="AAA" evidence="1">
    <location>
        <begin position="2"/>
        <end position="163"/>
    </location>
</feature>